<dbReference type="Proteomes" id="UP001066276">
    <property type="component" value="Chromosome 11"/>
</dbReference>
<name>A0AAV7LG59_PLEWA</name>
<feature type="region of interest" description="Disordered" evidence="1">
    <location>
        <begin position="36"/>
        <end position="68"/>
    </location>
</feature>
<evidence type="ECO:0000313" key="2">
    <source>
        <dbReference type="EMBL" id="KAJ1089962.1"/>
    </source>
</evidence>
<dbReference type="AlphaFoldDB" id="A0AAV7LG59"/>
<comment type="caution">
    <text evidence="2">The sequence shown here is derived from an EMBL/GenBank/DDBJ whole genome shotgun (WGS) entry which is preliminary data.</text>
</comment>
<accession>A0AAV7LG59</accession>
<proteinExistence type="predicted"/>
<evidence type="ECO:0000313" key="3">
    <source>
        <dbReference type="Proteomes" id="UP001066276"/>
    </source>
</evidence>
<organism evidence="2 3">
    <name type="scientific">Pleurodeles waltl</name>
    <name type="common">Iberian ribbed newt</name>
    <dbReference type="NCBI Taxonomy" id="8319"/>
    <lineage>
        <taxon>Eukaryota</taxon>
        <taxon>Metazoa</taxon>
        <taxon>Chordata</taxon>
        <taxon>Craniata</taxon>
        <taxon>Vertebrata</taxon>
        <taxon>Euteleostomi</taxon>
        <taxon>Amphibia</taxon>
        <taxon>Batrachia</taxon>
        <taxon>Caudata</taxon>
        <taxon>Salamandroidea</taxon>
        <taxon>Salamandridae</taxon>
        <taxon>Pleurodelinae</taxon>
        <taxon>Pleurodeles</taxon>
    </lineage>
</organism>
<feature type="compositionally biased region" description="Polar residues" evidence="1">
    <location>
        <begin position="49"/>
        <end position="60"/>
    </location>
</feature>
<reference evidence="2" key="1">
    <citation type="journal article" date="2022" name="bioRxiv">
        <title>Sequencing and chromosome-scale assembly of the giantPleurodeles waltlgenome.</title>
        <authorList>
            <person name="Brown T."/>
            <person name="Elewa A."/>
            <person name="Iarovenko S."/>
            <person name="Subramanian E."/>
            <person name="Araus A.J."/>
            <person name="Petzold A."/>
            <person name="Susuki M."/>
            <person name="Suzuki K.-i.T."/>
            <person name="Hayashi T."/>
            <person name="Toyoda A."/>
            <person name="Oliveira C."/>
            <person name="Osipova E."/>
            <person name="Leigh N.D."/>
            <person name="Simon A."/>
            <person name="Yun M.H."/>
        </authorList>
    </citation>
    <scope>NUCLEOTIDE SEQUENCE</scope>
    <source>
        <strain evidence="2">20211129_DDA</strain>
        <tissue evidence="2">Liver</tissue>
    </source>
</reference>
<dbReference type="EMBL" id="JANPWB010000015">
    <property type="protein sequence ID" value="KAJ1089962.1"/>
    <property type="molecule type" value="Genomic_DNA"/>
</dbReference>
<keyword evidence="3" id="KW-1185">Reference proteome</keyword>
<sequence length="68" mass="7717">MRRWCLRRFLGDSLAPVNGTTVAVLRERLRGSRRHPWTLSVQGKVGARTLQTTRGPTSLPGQDRHSQH</sequence>
<protein>
    <submittedName>
        <fullName evidence="2">Uncharacterized protein</fullName>
    </submittedName>
</protein>
<gene>
    <name evidence="2" type="ORF">NDU88_003102</name>
</gene>
<evidence type="ECO:0000256" key="1">
    <source>
        <dbReference type="SAM" id="MobiDB-lite"/>
    </source>
</evidence>